<evidence type="ECO:0000313" key="3">
    <source>
        <dbReference type="Proteomes" id="UP000054018"/>
    </source>
</evidence>
<gene>
    <name evidence="2" type="ORF">PISMIDRAFT_99202</name>
</gene>
<organism evidence="2 3">
    <name type="scientific">Pisolithus microcarpus 441</name>
    <dbReference type="NCBI Taxonomy" id="765257"/>
    <lineage>
        <taxon>Eukaryota</taxon>
        <taxon>Fungi</taxon>
        <taxon>Dikarya</taxon>
        <taxon>Basidiomycota</taxon>
        <taxon>Agaricomycotina</taxon>
        <taxon>Agaricomycetes</taxon>
        <taxon>Agaricomycetidae</taxon>
        <taxon>Boletales</taxon>
        <taxon>Sclerodermatineae</taxon>
        <taxon>Pisolithaceae</taxon>
        <taxon>Pisolithus</taxon>
    </lineage>
</organism>
<proteinExistence type="predicted"/>
<dbReference type="OrthoDB" id="3025659at2759"/>
<reference evidence="2 3" key="1">
    <citation type="submission" date="2014-04" db="EMBL/GenBank/DDBJ databases">
        <authorList>
            <consortium name="DOE Joint Genome Institute"/>
            <person name="Kuo A."/>
            <person name="Kohler A."/>
            <person name="Costa M.D."/>
            <person name="Nagy L.G."/>
            <person name="Floudas D."/>
            <person name="Copeland A."/>
            <person name="Barry K.W."/>
            <person name="Cichocki N."/>
            <person name="Veneault-Fourrey C."/>
            <person name="LaButti K."/>
            <person name="Lindquist E.A."/>
            <person name="Lipzen A."/>
            <person name="Lundell T."/>
            <person name="Morin E."/>
            <person name="Murat C."/>
            <person name="Sun H."/>
            <person name="Tunlid A."/>
            <person name="Henrissat B."/>
            <person name="Grigoriev I.V."/>
            <person name="Hibbett D.S."/>
            <person name="Martin F."/>
            <person name="Nordberg H.P."/>
            <person name="Cantor M.N."/>
            <person name="Hua S.X."/>
        </authorList>
    </citation>
    <scope>NUCLEOTIDE SEQUENCE [LARGE SCALE GENOMIC DNA]</scope>
    <source>
        <strain evidence="2 3">441</strain>
    </source>
</reference>
<feature type="region of interest" description="Disordered" evidence="1">
    <location>
        <begin position="103"/>
        <end position="148"/>
    </location>
</feature>
<reference evidence="3" key="2">
    <citation type="submission" date="2015-01" db="EMBL/GenBank/DDBJ databases">
        <title>Evolutionary Origins and Diversification of the Mycorrhizal Mutualists.</title>
        <authorList>
            <consortium name="DOE Joint Genome Institute"/>
            <consortium name="Mycorrhizal Genomics Consortium"/>
            <person name="Kohler A."/>
            <person name="Kuo A."/>
            <person name="Nagy L.G."/>
            <person name="Floudas D."/>
            <person name="Copeland A."/>
            <person name="Barry K.W."/>
            <person name="Cichocki N."/>
            <person name="Veneault-Fourrey C."/>
            <person name="LaButti K."/>
            <person name="Lindquist E.A."/>
            <person name="Lipzen A."/>
            <person name="Lundell T."/>
            <person name="Morin E."/>
            <person name="Murat C."/>
            <person name="Riley R."/>
            <person name="Ohm R."/>
            <person name="Sun H."/>
            <person name="Tunlid A."/>
            <person name="Henrissat B."/>
            <person name="Grigoriev I.V."/>
            <person name="Hibbett D.S."/>
            <person name="Martin F."/>
        </authorList>
    </citation>
    <scope>NUCLEOTIDE SEQUENCE [LARGE SCALE GENOMIC DNA]</scope>
    <source>
        <strain evidence="3">441</strain>
    </source>
</reference>
<protein>
    <submittedName>
        <fullName evidence="2">Uncharacterized protein</fullName>
    </submittedName>
</protein>
<keyword evidence="3" id="KW-1185">Reference proteome</keyword>
<evidence type="ECO:0000256" key="1">
    <source>
        <dbReference type="SAM" id="MobiDB-lite"/>
    </source>
</evidence>
<feature type="non-terminal residue" evidence="2">
    <location>
        <position position="361"/>
    </location>
</feature>
<accession>A0A0C9ZWV4</accession>
<dbReference type="AlphaFoldDB" id="A0A0C9ZWV4"/>
<dbReference type="Proteomes" id="UP000054018">
    <property type="component" value="Unassembled WGS sequence"/>
</dbReference>
<dbReference type="HOGENOM" id="CLU_045441_0_0_1"/>
<feature type="compositionally biased region" description="Basic and acidic residues" evidence="1">
    <location>
        <begin position="103"/>
        <end position="121"/>
    </location>
</feature>
<evidence type="ECO:0000313" key="2">
    <source>
        <dbReference type="EMBL" id="KIK24138.1"/>
    </source>
</evidence>
<dbReference type="STRING" id="765257.A0A0C9ZWV4"/>
<dbReference type="EMBL" id="KN833719">
    <property type="protein sequence ID" value="KIK24138.1"/>
    <property type="molecule type" value="Genomic_DNA"/>
</dbReference>
<name>A0A0C9ZWV4_9AGAM</name>
<sequence>VTYYLALFSEAEMKKTMKQWKASNTFLQLKPDFEWDMVKAQLLMKITQTLQLKLIDFSDYDFTWNIPHQQSSQMQLQMDNDYKFLIAHALKMKEPTVNVKIEARVAKKGKKNDSGTEHDMSDNSSNSDSDTSRDMKHKSKDSKKSKETMLNKDIEEKIKLLCNCWECSKAVCMSGSMHCFIHPESPEHFTLSHNHLAIWAAAWQCGPQFADLERPPNHMKFNDFCVGQAVNSAPLLQQHMAEHSQAVSTAPIINFNLLPKLFNALHPPTAKPASPVQSISSAATVDLLLPESAMPGPCLSLSEFCTVYSLSENIHKKLDDNRYTGSNTISYICVSELKEMGFKHGEIVAMKDAVRRWMASN</sequence>